<dbReference type="EMBL" id="MAXA01000215">
    <property type="protein sequence ID" value="OHV27992.1"/>
    <property type="molecule type" value="Genomic_DNA"/>
</dbReference>
<keyword evidence="2" id="KW-1003">Cell membrane</keyword>
<dbReference type="PANTHER" id="PTHR33908">
    <property type="entry name" value="MANNOSYLTRANSFERASE YKCB-RELATED"/>
    <property type="match status" value="1"/>
</dbReference>
<comment type="caution">
    <text evidence="11">The sequence shown here is derived from an EMBL/GenBank/DDBJ whole genome shotgun (WGS) entry which is preliminary data.</text>
</comment>
<feature type="transmembrane region" description="Helical" evidence="9">
    <location>
        <begin position="299"/>
        <end position="319"/>
    </location>
</feature>
<protein>
    <recommendedName>
        <fullName evidence="10">DUF7846 domain-containing protein</fullName>
    </recommendedName>
</protein>
<gene>
    <name evidence="11" type="ORF">BBK14_18720</name>
</gene>
<feature type="compositionally biased region" description="Gly residues" evidence="8">
    <location>
        <begin position="728"/>
        <end position="738"/>
    </location>
</feature>
<dbReference type="GO" id="GO:0005886">
    <property type="term" value="C:plasma membrane"/>
    <property type="evidence" value="ECO:0007669"/>
    <property type="project" value="UniProtKB-SubCell"/>
</dbReference>
<dbReference type="GO" id="GO:0009103">
    <property type="term" value="P:lipopolysaccharide biosynthetic process"/>
    <property type="evidence" value="ECO:0007669"/>
    <property type="project" value="UniProtKB-ARBA"/>
</dbReference>
<feature type="transmembrane region" description="Helical" evidence="9">
    <location>
        <begin position="163"/>
        <end position="189"/>
    </location>
</feature>
<organism evidence="11 12">
    <name type="scientific">Parafrankia soli</name>
    <dbReference type="NCBI Taxonomy" id="2599596"/>
    <lineage>
        <taxon>Bacteria</taxon>
        <taxon>Bacillati</taxon>
        <taxon>Actinomycetota</taxon>
        <taxon>Actinomycetes</taxon>
        <taxon>Frankiales</taxon>
        <taxon>Frankiaceae</taxon>
        <taxon>Parafrankia</taxon>
    </lineage>
</organism>
<evidence type="ECO:0000256" key="9">
    <source>
        <dbReference type="SAM" id="Phobius"/>
    </source>
</evidence>
<feature type="transmembrane region" description="Helical" evidence="9">
    <location>
        <begin position="434"/>
        <end position="453"/>
    </location>
</feature>
<dbReference type="GO" id="GO:0016763">
    <property type="term" value="F:pentosyltransferase activity"/>
    <property type="evidence" value="ECO:0007669"/>
    <property type="project" value="TreeGrafter"/>
</dbReference>
<feature type="transmembrane region" description="Helical" evidence="9">
    <location>
        <begin position="371"/>
        <end position="389"/>
    </location>
</feature>
<dbReference type="InterPro" id="IPR057168">
    <property type="entry name" value="DUF7846"/>
</dbReference>
<feature type="region of interest" description="Disordered" evidence="8">
    <location>
        <begin position="725"/>
        <end position="759"/>
    </location>
</feature>
<evidence type="ECO:0000256" key="8">
    <source>
        <dbReference type="SAM" id="MobiDB-lite"/>
    </source>
</evidence>
<evidence type="ECO:0000256" key="5">
    <source>
        <dbReference type="ARBA" id="ARBA00022692"/>
    </source>
</evidence>
<evidence type="ECO:0000256" key="3">
    <source>
        <dbReference type="ARBA" id="ARBA00022676"/>
    </source>
</evidence>
<dbReference type="AlphaFoldDB" id="A0A1S1Q4F2"/>
<accession>A0A1S1Q4F2</accession>
<dbReference type="Pfam" id="PF25230">
    <property type="entry name" value="DUF7846"/>
    <property type="match status" value="1"/>
</dbReference>
<evidence type="ECO:0000313" key="11">
    <source>
        <dbReference type="EMBL" id="OHV27992.1"/>
    </source>
</evidence>
<evidence type="ECO:0000256" key="1">
    <source>
        <dbReference type="ARBA" id="ARBA00004651"/>
    </source>
</evidence>
<keyword evidence="12" id="KW-1185">Reference proteome</keyword>
<keyword evidence="5 9" id="KW-0812">Transmembrane</keyword>
<keyword evidence="4" id="KW-0808">Transferase</keyword>
<dbReference type="PANTHER" id="PTHR33908:SF11">
    <property type="entry name" value="MEMBRANE PROTEIN"/>
    <property type="match status" value="1"/>
</dbReference>
<feature type="transmembrane region" description="Helical" evidence="9">
    <location>
        <begin position="474"/>
        <end position="496"/>
    </location>
</feature>
<evidence type="ECO:0000256" key="4">
    <source>
        <dbReference type="ARBA" id="ARBA00022679"/>
    </source>
</evidence>
<evidence type="ECO:0000256" key="7">
    <source>
        <dbReference type="ARBA" id="ARBA00023136"/>
    </source>
</evidence>
<keyword evidence="7 9" id="KW-0472">Membrane</keyword>
<keyword evidence="6 9" id="KW-1133">Transmembrane helix</keyword>
<dbReference type="OrthoDB" id="3204789at2"/>
<dbReference type="Proteomes" id="UP000179769">
    <property type="component" value="Unassembled WGS sequence"/>
</dbReference>
<dbReference type="InterPro" id="IPR050297">
    <property type="entry name" value="LipidA_mod_glycosyltrf_83"/>
</dbReference>
<feature type="transmembrane region" description="Helical" evidence="9">
    <location>
        <begin position="396"/>
        <end position="414"/>
    </location>
</feature>
<feature type="transmembrane region" description="Helical" evidence="9">
    <location>
        <begin position="84"/>
        <end position="105"/>
    </location>
</feature>
<evidence type="ECO:0000256" key="2">
    <source>
        <dbReference type="ARBA" id="ARBA00022475"/>
    </source>
</evidence>
<reference evidence="12" key="1">
    <citation type="submission" date="2016-07" db="EMBL/GenBank/DDBJ databases">
        <title>Frankia sp. NRRL B-16219 Genome sequencing.</title>
        <authorList>
            <person name="Ghodhbane-Gtari F."/>
            <person name="Swanson E."/>
            <person name="Gueddou A."/>
            <person name="Louati M."/>
            <person name="Nouioui I."/>
            <person name="Hezbri K."/>
            <person name="Abebe-Akele F."/>
            <person name="Simpson S."/>
            <person name="Morris K."/>
            <person name="Thomas K."/>
            <person name="Gtari M."/>
            <person name="Tisa L.S."/>
        </authorList>
    </citation>
    <scope>NUCLEOTIDE SEQUENCE [LARGE SCALE GENOMIC DNA]</scope>
    <source>
        <strain evidence="12">NRRL B-16219</strain>
    </source>
</reference>
<feature type="transmembrane region" description="Helical" evidence="9">
    <location>
        <begin position="201"/>
        <end position="219"/>
    </location>
</feature>
<feature type="transmembrane region" description="Helical" evidence="9">
    <location>
        <begin position="271"/>
        <end position="287"/>
    </location>
</feature>
<keyword evidence="3" id="KW-0328">Glycosyltransferase</keyword>
<feature type="region of interest" description="Disordered" evidence="8">
    <location>
        <begin position="1"/>
        <end position="53"/>
    </location>
</feature>
<evidence type="ECO:0000256" key="6">
    <source>
        <dbReference type="ARBA" id="ARBA00022989"/>
    </source>
</evidence>
<sequence length="759" mass="79122">MTVDSPVGASTGGGPTTADSTAGTLPGTPVDLADGTGHAEPSGAGTHAGPRGRRFRRFRQSRQFQWARSSLSLSLSLSRFRSPAGVVAVVALLSFVASLVLRVTLYPEGSGDADEAAYILQARMLLEGRLTLDAGAVEPFFRPWLTGVHDGRVFTKYLPGWPALLALSQALFGTMAVAPAAVAGVWVVGTYRLARELFDHAWSAVAAAVGVALSPLVLLHTALPLAYAPGAAVLVLASAELLRGARTGARAALAGGGAGLGLVLLIRPFDVVLVVLPVIVLAAVRRRRELGTLLRRSGWAVIGALPLVVALLAYCWRVTGSPLRMPLSASDPLDRFGFGPRRILPSESSFLFTRRLALDALQETLEVAPSWFFGGAALIALAAVGLVAPRRRLERLFLLATTGVVLAGYTFWWGSAFAMPGLRNGLGPHYHLAAFTPVVILAADGARWLWTFLPARSPLSRRPGSSASGTARGLAGRMVRSGAVAVAVAGLVAITVPTLQPRIDVQRGVNEGNDFLAALLPDDLGGPAVVLVTPTVPSRYTQVPYHSLRNSPDLDGPVVFAADIGPGSAALPDRMPDRAMFRLRPDEIADPAVPGSFRGSFVPLRQVTGSRVEIRVQVRIPGDTGTAPVRSGDARLYVRLGGEVRTPRTAVPVTITHTFVLTTGPGTGPDEIGTAGASLPAELVVGFTDGTGPASGTWEERFPLVRSPGGDLSLLAPGLGWRRLPTGAGSGTDGGTGGQWLPATAKPTLDVSLTGGAAR</sequence>
<comment type="subcellular location">
    <subcellularLocation>
        <location evidence="1">Cell membrane</location>
        <topology evidence="1">Multi-pass membrane protein</topology>
    </subcellularLocation>
</comment>
<evidence type="ECO:0000259" key="10">
    <source>
        <dbReference type="Pfam" id="PF25230"/>
    </source>
</evidence>
<name>A0A1S1Q4F2_9ACTN</name>
<proteinExistence type="predicted"/>
<evidence type="ECO:0000313" key="12">
    <source>
        <dbReference type="Proteomes" id="UP000179769"/>
    </source>
</evidence>
<dbReference type="RefSeq" id="WP_071064122.1">
    <property type="nucleotide sequence ID" value="NZ_MAXA01000215.1"/>
</dbReference>
<feature type="domain" description="DUF7846" evidence="10">
    <location>
        <begin position="532"/>
        <end position="696"/>
    </location>
</feature>